<evidence type="ECO:0000256" key="7">
    <source>
        <dbReference type="ARBA" id="ARBA00023136"/>
    </source>
</evidence>
<dbReference type="AlphaFoldDB" id="A0A7R8ZKV6"/>
<evidence type="ECO:0000256" key="8">
    <source>
        <dbReference type="ARBA" id="ARBA00023180"/>
    </source>
</evidence>
<comment type="similarity">
    <text evidence="2">Belongs to the nicastrin family.</text>
</comment>
<evidence type="ECO:0000256" key="6">
    <source>
        <dbReference type="ARBA" id="ARBA00022989"/>
    </source>
</evidence>
<organism evidence="11">
    <name type="scientific">Cyprideis torosa</name>
    <dbReference type="NCBI Taxonomy" id="163714"/>
    <lineage>
        <taxon>Eukaryota</taxon>
        <taxon>Metazoa</taxon>
        <taxon>Ecdysozoa</taxon>
        <taxon>Arthropoda</taxon>
        <taxon>Crustacea</taxon>
        <taxon>Oligostraca</taxon>
        <taxon>Ostracoda</taxon>
        <taxon>Podocopa</taxon>
        <taxon>Podocopida</taxon>
        <taxon>Cytherocopina</taxon>
        <taxon>Cytheroidea</taxon>
        <taxon>Cytherideidae</taxon>
        <taxon>Cyprideis</taxon>
    </lineage>
</organism>
<feature type="domain" description="Peptidase M28" evidence="10">
    <location>
        <begin position="230"/>
        <end position="396"/>
    </location>
</feature>
<evidence type="ECO:0000256" key="5">
    <source>
        <dbReference type="ARBA" id="ARBA00022824"/>
    </source>
</evidence>
<keyword evidence="3" id="KW-0812">Transmembrane</keyword>
<dbReference type="InterPro" id="IPR007484">
    <property type="entry name" value="Peptidase_M28"/>
</dbReference>
<keyword evidence="7" id="KW-0472">Membrane</keyword>
<evidence type="ECO:0000259" key="10">
    <source>
        <dbReference type="Pfam" id="PF04389"/>
    </source>
</evidence>
<evidence type="ECO:0000256" key="1">
    <source>
        <dbReference type="ARBA" id="ARBA00004389"/>
    </source>
</evidence>
<proteinExistence type="inferred from homology"/>
<protein>
    <recommendedName>
        <fullName evidence="9">BOS complex subunit NCLN</fullName>
    </recommendedName>
</protein>
<dbReference type="GO" id="GO:0009966">
    <property type="term" value="P:regulation of signal transduction"/>
    <property type="evidence" value="ECO:0007669"/>
    <property type="project" value="InterPro"/>
</dbReference>
<sequence>MTDPNEFFEIIRGVIPLSLLVVLPIFIIVSPGPVAASHEFNVYRMQHYDLFGVAYGSRNSLLSLEARTVDSGTVTRRCILIRWQDLSQEVFEGLSRQNAGGLLVLLPQNISSLSPAVRRLLILTVHDSLIGSCNQEMMEKEQSLLYQKETQIPVYFATETDELNEVYDEVQRLGRSDKRAGATQALVSAVIANGFQLYVGGPQPNALSDAKISSLQGLLRGLGAEESLPTIAVVAHYDAFGIAPGLSFGADSNASGMAILLELIWIFSTLYSNSRTHGKGNLLFFVSGGGKINYQGSKKWLEDQLDGLEAGILQDCDFTLVLDTLGQGNKIRMHVSKPPKDGKPADLFFKDLEAAADRFATDVSVEMNHKKINLNTESLAWEHERFSLRKIPAYTLSHLESHKDPVRRSIFDVTYDLESLVTNTKIIAEALAHRIYPLGVNESLFDDGKLIRRENLQGWMEFLTSRSRSPQLMLAKDDPVVTVMQQFMNKYLSNVRIITAKPERRDPDFVLYDVPVATMNAYIVKPAIFDLFLSALIGLYVLTIYAFVKYFPIVFSLLKPSTIYQNGKSKVH</sequence>
<dbReference type="EMBL" id="OB660532">
    <property type="protein sequence ID" value="CAD7225239.1"/>
    <property type="molecule type" value="Genomic_DNA"/>
</dbReference>
<name>A0A7R8ZKV6_9CRUS</name>
<dbReference type="SUPFAM" id="SSF53187">
    <property type="entry name" value="Zn-dependent exopeptidases"/>
    <property type="match status" value="1"/>
</dbReference>
<dbReference type="Gene3D" id="3.40.630.10">
    <property type="entry name" value="Zn peptidases"/>
    <property type="match status" value="1"/>
</dbReference>
<keyword evidence="6" id="KW-1133">Transmembrane helix</keyword>
<dbReference type="OrthoDB" id="5913609at2759"/>
<keyword evidence="5" id="KW-0256">Endoplasmic reticulum</keyword>
<evidence type="ECO:0000256" key="2">
    <source>
        <dbReference type="ARBA" id="ARBA00007717"/>
    </source>
</evidence>
<accession>A0A7R8ZKV6</accession>
<evidence type="ECO:0000256" key="9">
    <source>
        <dbReference type="ARBA" id="ARBA00034873"/>
    </source>
</evidence>
<dbReference type="InterPro" id="IPR016574">
    <property type="entry name" value="Nicalin"/>
</dbReference>
<dbReference type="CDD" id="cd03882">
    <property type="entry name" value="M28_nicalin_like"/>
    <property type="match status" value="1"/>
</dbReference>
<comment type="subcellular location">
    <subcellularLocation>
        <location evidence="1">Endoplasmic reticulum membrane</location>
        <topology evidence="1">Single-pass membrane protein</topology>
    </subcellularLocation>
</comment>
<dbReference type="PANTHER" id="PTHR31826">
    <property type="entry name" value="NICALIN"/>
    <property type="match status" value="1"/>
</dbReference>
<keyword evidence="8" id="KW-0325">Glycoprotein</keyword>
<reference evidence="11" key="1">
    <citation type="submission" date="2020-11" db="EMBL/GenBank/DDBJ databases">
        <authorList>
            <person name="Tran Van P."/>
        </authorList>
    </citation>
    <scope>NUCLEOTIDE SEQUENCE</scope>
</reference>
<keyword evidence="4" id="KW-0732">Signal</keyword>
<dbReference type="GO" id="GO:0005789">
    <property type="term" value="C:endoplasmic reticulum membrane"/>
    <property type="evidence" value="ECO:0007669"/>
    <property type="project" value="UniProtKB-SubCell"/>
</dbReference>
<gene>
    <name evidence="11" type="ORF">CTOB1V02_LOCUS3184</name>
</gene>
<evidence type="ECO:0000256" key="4">
    <source>
        <dbReference type="ARBA" id="ARBA00022729"/>
    </source>
</evidence>
<evidence type="ECO:0000313" key="11">
    <source>
        <dbReference type="EMBL" id="CAD7225239.1"/>
    </source>
</evidence>
<evidence type="ECO:0000256" key="3">
    <source>
        <dbReference type="ARBA" id="ARBA00022692"/>
    </source>
</evidence>
<dbReference type="Pfam" id="PF04389">
    <property type="entry name" value="Peptidase_M28"/>
    <property type="match status" value="1"/>
</dbReference>